<dbReference type="GO" id="GO:0006355">
    <property type="term" value="P:regulation of DNA-templated transcription"/>
    <property type="evidence" value="ECO:0007669"/>
    <property type="project" value="InterPro"/>
</dbReference>
<name>W0SEC5_9PROT</name>
<accession>W0SEC5</accession>
<evidence type="ECO:0000259" key="1">
    <source>
        <dbReference type="Pfam" id="PF02229"/>
    </source>
</evidence>
<organism evidence="2 3">
    <name type="scientific">Sulfuritalea hydrogenivorans sk43H</name>
    <dbReference type="NCBI Taxonomy" id="1223802"/>
    <lineage>
        <taxon>Bacteria</taxon>
        <taxon>Pseudomonadati</taxon>
        <taxon>Pseudomonadota</taxon>
        <taxon>Betaproteobacteria</taxon>
        <taxon>Nitrosomonadales</taxon>
        <taxon>Sterolibacteriaceae</taxon>
        <taxon>Sulfuritalea</taxon>
    </lineage>
</organism>
<dbReference type="Proteomes" id="UP000031637">
    <property type="component" value="Chromosome"/>
</dbReference>
<dbReference type="Gene3D" id="2.30.31.10">
    <property type="entry name" value="Transcriptional Coactivator Pc4, Chain A"/>
    <property type="match status" value="1"/>
</dbReference>
<dbReference type="STRING" id="1223802.SUTH_01593"/>
<keyword evidence="3" id="KW-1185">Reference proteome</keyword>
<dbReference type="InterPro" id="IPR003173">
    <property type="entry name" value="PC4_C"/>
</dbReference>
<dbReference type="Pfam" id="PF02229">
    <property type="entry name" value="PC4"/>
    <property type="match status" value="1"/>
</dbReference>
<dbReference type="GO" id="GO:0003677">
    <property type="term" value="F:DNA binding"/>
    <property type="evidence" value="ECO:0007669"/>
    <property type="project" value="InterPro"/>
</dbReference>
<proteinExistence type="predicted"/>
<reference evidence="2 3" key="1">
    <citation type="journal article" date="2014" name="Syst. Appl. Microbiol.">
        <title>Complete genomes of freshwater sulfur oxidizers Sulfuricella denitrificans skB26 and Sulfuritalea hydrogenivorans sk43H: genetic insights into the sulfur oxidation pathway of betaproteobacteria.</title>
        <authorList>
            <person name="Watanabe T."/>
            <person name="Kojima H."/>
            <person name="Fukui M."/>
        </authorList>
    </citation>
    <scope>NUCLEOTIDE SEQUENCE [LARGE SCALE GENOMIC DNA]</scope>
    <source>
        <strain evidence="2">DSM22779</strain>
    </source>
</reference>
<gene>
    <name evidence="2" type="ORF">SUTH_01593</name>
</gene>
<feature type="domain" description="Transcriptional coactivator p15 (PC4) C-terminal" evidence="1">
    <location>
        <begin position="12"/>
        <end position="62"/>
    </location>
</feature>
<dbReference type="SUPFAM" id="SSF54447">
    <property type="entry name" value="ssDNA-binding transcriptional regulator domain"/>
    <property type="match status" value="1"/>
</dbReference>
<protein>
    <recommendedName>
        <fullName evidence="1">Transcriptional coactivator p15 (PC4) C-terminal domain-containing protein</fullName>
    </recommendedName>
</protein>
<evidence type="ECO:0000313" key="3">
    <source>
        <dbReference type="Proteomes" id="UP000031637"/>
    </source>
</evidence>
<dbReference type="EMBL" id="AP012547">
    <property type="protein sequence ID" value="BAO29386.1"/>
    <property type="molecule type" value="Genomic_DNA"/>
</dbReference>
<evidence type="ECO:0000313" key="2">
    <source>
        <dbReference type="EMBL" id="BAO29386.1"/>
    </source>
</evidence>
<dbReference type="OrthoDB" id="9182258at2"/>
<dbReference type="InterPro" id="IPR009044">
    <property type="entry name" value="ssDNA-bd_transcriptional_reg"/>
</dbReference>
<sequence length="68" mass="7380">MERTVGAIRKSESAEVRVSRGIWKGRPVVDVRVWYVPASGGDYVPSRKGLTIDAGKLPELVALLSEAV</sequence>
<dbReference type="KEGG" id="shd:SUTH_01593"/>
<dbReference type="AlphaFoldDB" id="W0SEC5"/>
<dbReference type="RefSeq" id="WP_041098368.1">
    <property type="nucleotide sequence ID" value="NZ_AP012547.1"/>
</dbReference>
<dbReference type="HOGENOM" id="CLU_104273_4_3_4"/>